<dbReference type="InterPro" id="IPR048484">
    <property type="entry name" value="LOC400499-like"/>
</dbReference>
<dbReference type="STRING" id="69293.ENSGACP00000021126"/>
<protein>
    <submittedName>
        <fullName evidence="1">Uncharacterized protein</fullName>
    </submittedName>
</protein>
<dbReference type="Pfam" id="PF21013">
    <property type="entry name" value="LOC400499"/>
    <property type="match status" value="1"/>
</dbReference>
<name>G3PU39_GASAC</name>
<dbReference type="AlphaFoldDB" id="G3PU39"/>
<dbReference type="Ensembl" id="ENSGACT00000021166.1">
    <property type="protein sequence ID" value="ENSGACP00000021126.1"/>
    <property type="gene ID" value="ENSGACG00000016007.1"/>
</dbReference>
<sequence length="552" mass="63012">QGLVDTQTLLSEQRTRFHLEAKVAADGHPMILSANVTRGLGRKTRFSATVKNVFRETASMSVALERRRDGSSRQYSAEAEILIPDVVGTRMLGLMERKGPLWSSALRLKYGLGGDARHLRQECFMSQRLKSERDSNLTHILRADHEFYCSNTGPINHKIQLKHEESREHIQSSLDMSYGKHWDEINNKRTILLSQSFRNQSTQNHTSYTLEFSLQVPEKNLNYRTQLLHSHVRQVWSESSTHLKIHYNNVMPLVAGLHWKRPPKNAPQKQWEGSFNVDTPWLYVYTAHKLSQHQRHTLQLTSELTANRWLVIRNLRLEGSYRDRGRQREARLELSTQAVTYIQAAGWGLVGKQSVKASGSLRSLWTPPLRGDVSLETSKFSQTLQMASTYGKHNVSLTAALNTSDKNLKRRRAILKVTFSKPKSPATELQFEGRVEELRKDKKMYQKTAMLQLRMHRQPFPTFPQTLLLQETFTVDLVQGLYILESKGGLHGNREVIHTLTLGYQPPSPFVCSALVHPFSSDTVPSDSEACVVITSNQTQKDIQGRLRVGSK</sequence>
<dbReference type="PANTHER" id="PTHR37860">
    <property type="entry name" value="AGAP008810-PA"/>
    <property type="match status" value="1"/>
</dbReference>
<reference evidence="1" key="2">
    <citation type="submission" date="2024-04" db="UniProtKB">
        <authorList>
            <consortium name="Ensembl"/>
        </authorList>
    </citation>
    <scope>IDENTIFICATION</scope>
</reference>
<proteinExistence type="predicted"/>
<dbReference type="PANTHER" id="PTHR37860:SF2">
    <property type="entry name" value="VITELLOGENIN DOMAIN-CONTAINING PROTEIN"/>
    <property type="match status" value="1"/>
</dbReference>
<accession>G3PU39</accession>
<evidence type="ECO:0000313" key="1">
    <source>
        <dbReference type="Ensembl" id="ENSGACP00000021126.1"/>
    </source>
</evidence>
<organism evidence="1">
    <name type="scientific">Gasterosteus aculeatus</name>
    <name type="common">Three-spined stickleback</name>
    <dbReference type="NCBI Taxonomy" id="69293"/>
    <lineage>
        <taxon>Eukaryota</taxon>
        <taxon>Metazoa</taxon>
        <taxon>Chordata</taxon>
        <taxon>Craniata</taxon>
        <taxon>Vertebrata</taxon>
        <taxon>Euteleostomi</taxon>
        <taxon>Actinopterygii</taxon>
        <taxon>Neopterygii</taxon>
        <taxon>Teleostei</taxon>
        <taxon>Neoteleostei</taxon>
        <taxon>Acanthomorphata</taxon>
        <taxon>Eupercaria</taxon>
        <taxon>Perciformes</taxon>
        <taxon>Cottioidei</taxon>
        <taxon>Gasterosteales</taxon>
        <taxon>Gasterosteidae</taxon>
        <taxon>Gasterosteus</taxon>
    </lineage>
</organism>
<dbReference type="eggNOG" id="KOG4338">
    <property type="taxonomic scope" value="Eukaryota"/>
</dbReference>
<dbReference type="InParanoid" id="G3PU39"/>
<reference evidence="1" key="1">
    <citation type="submission" date="2006-01" db="EMBL/GenBank/DDBJ databases">
        <authorList>
            <person name="Lindblad-Toh K."/>
            <person name="Mauceli E."/>
            <person name="Grabherr M."/>
            <person name="Chang J.L."/>
            <person name="Lander E.S."/>
        </authorList>
    </citation>
    <scope>NUCLEOTIDE SEQUENCE [LARGE SCALE GENOMIC DNA]</scope>
</reference>
<dbReference type="OMA" id="GHEFHCT"/>